<sequence length="88" mass="9952">MAKKSKVGRLSSIVNLASGALEIYTRVNRSNSKNLLYLNLGVSTLSIVLDSFTSIKSPHKIRKLWSIFTLGLSMYHAYNRYKQIKAMD</sequence>
<keyword evidence="1" id="KW-0812">Transmembrane</keyword>
<gene>
    <name evidence="3" type="ORF">CD158_08235</name>
    <name evidence="2" type="ORF">QYH67_06485</name>
</gene>
<comment type="caution">
    <text evidence="3">The sequence shown here is derived from an EMBL/GenBank/DDBJ whole genome shotgun (WGS) entry which is preliminary data.</text>
</comment>
<keyword evidence="1" id="KW-1133">Transmembrane helix</keyword>
<organism evidence="3 4">
    <name type="scientific">Staphylococcus auricularis</name>
    <dbReference type="NCBI Taxonomy" id="29379"/>
    <lineage>
        <taxon>Bacteria</taxon>
        <taxon>Bacillati</taxon>
        <taxon>Bacillota</taxon>
        <taxon>Bacilli</taxon>
        <taxon>Bacillales</taxon>
        <taxon>Staphylococcaceae</taxon>
        <taxon>Staphylococcus</taxon>
    </lineage>
</organism>
<evidence type="ECO:0000313" key="4">
    <source>
        <dbReference type="Proteomes" id="UP000242470"/>
    </source>
</evidence>
<dbReference type="Proteomes" id="UP000242470">
    <property type="component" value="Unassembled WGS sequence"/>
</dbReference>
<dbReference type="EMBL" id="JAUHQC010000010">
    <property type="protein sequence ID" value="MDN4533216.1"/>
    <property type="molecule type" value="Genomic_DNA"/>
</dbReference>
<dbReference type="AlphaFoldDB" id="A0AAP8TSR5"/>
<feature type="transmembrane region" description="Helical" evidence="1">
    <location>
        <begin position="61"/>
        <end position="78"/>
    </location>
</feature>
<reference evidence="3 4" key="1">
    <citation type="submission" date="2017-08" db="EMBL/GenBank/DDBJ databases">
        <title>Draft genome sequences of 64 type strains of genus Staph aureus.</title>
        <authorList>
            <person name="Cole K."/>
            <person name="Golubchik T."/>
            <person name="Russell J."/>
            <person name="Foster D."/>
            <person name="Llewelyn M."/>
            <person name="Wilson D."/>
            <person name="Crook D."/>
            <person name="Paul J."/>
        </authorList>
    </citation>
    <scope>NUCLEOTIDE SEQUENCE [LARGE SCALE GENOMIC DNA]</scope>
    <source>
        <strain evidence="3 4">NCTC 12101</strain>
    </source>
</reference>
<name>A0AAP8TSR5_9STAP</name>
<accession>A0AAP8TSR5</accession>
<dbReference type="Proteomes" id="UP001171687">
    <property type="component" value="Unassembled WGS sequence"/>
</dbReference>
<evidence type="ECO:0000313" key="3">
    <source>
        <dbReference type="EMBL" id="PNZ66531.1"/>
    </source>
</evidence>
<dbReference type="EMBL" id="PPQW01000057">
    <property type="protein sequence ID" value="PNZ66531.1"/>
    <property type="molecule type" value="Genomic_DNA"/>
</dbReference>
<protein>
    <submittedName>
        <fullName evidence="3">Uncharacterized protein</fullName>
    </submittedName>
</protein>
<proteinExistence type="predicted"/>
<evidence type="ECO:0000313" key="2">
    <source>
        <dbReference type="EMBL" id="MDN4533216.1"/>
    </source>
</evidence>
<feature type="transmembrane region" description="Helical" evidence="1">
    <location>
        <begin position="35"/>
        <end position="55"/>
    </location>
</feature>
<reference evidence="2" key="2">
    <citation type="submission" date="2023-07" db="EMBL/GenBank/DDBJ databases">
        <title>Evaluation of the beneficial properties of pineapple isolates.</title>
        <authorList>
            <person name="Adefiranye O."/>
        </authorList>
    </citation>
    <scope>NUCLEOTIDE SEQUENCE</scope>
    <source>
        <strain evidence="2">PAPLE_T1</strain>
    </source>
</reference>
<evidence type="ECO:0000256" key="1">
    <source>
        <dbReference type="SAM" id="Phobius"/>
    </source>
</evidence>
<keyword evidence="1" id="KW-0472">Membrane</keyword>
<dbReference type="RefSeq" id="WP_059107732.1">
    <property type="nucleotide sequence ID" value="NZ_AP024589.1"/>
</dbReference>
<dbReference type="GeneID" id="64981252"/>